<feature type="transmembrane region" description="Helical" evidence="1">
    <location>
        <begin position="102"/>
        <end position="122"/>
    </location>
</feature>
<proteinExistence type="predicted"/>
<dbReference type="EMBL" id="RDQH01000341">
    <property type="protein sequence ID" value="RXH73023.1"/>
    <property type="molecule type" value="Genomic_DNA"/>
</dbReference>
<gene>
    <name evidence="2" type="ORF">DVH24_012707</name>
</gene>
<keyword evidence="1" id="KW-0472">Membrane</keyword>
<keyword evidence="1" id="KW-1133">Transmembrane helix</keyword>
<organism evidence="2 3">
    <name type="scientific">Malus domestica</name>
    <name type="common">Apple</name>
    <name type="synonym">Pyrus malus</name>
    <dbReference type="NCBI Taxonomy" id="3750"/>
    <lineage>
        <taxon>Eukaryota</taxon>
        <taxon>Viridiplantae</taxon>
        <taxon>Streptophyta</taxon>
        <taxon>Embryophyta</taxon>
        <taxon>Tracheophyta</taxon>
        <taxon>Spermatophyta</taxon>
        <taxon>Magnoliopsida</taxon>
        <taxon>eudicotyledons</taxon>
        <taxon>Gunneridae</taxon>
        <taxon>Pentapetalae</taxon>
        <taxon>rosids</taxon>
        <taxon>fabids</taxon>
        <taxon>Rosales</taxon>
        <taxon>Rosaceae</taxon>
        <taxon>Amygdaloideae</taxon>
        <taxon>Maleae</taxon>
        <taxon>Malus</taxon>
    </lineage>
</organism>
<evidence type="ECO:0000256" key="1">
    <source>
        <dbReference type="SAM" id="Phobius"/>
    </source>
</evidence>
<keyword evidence="3" id="KW-1185">Reference proteome</keyword>
<name>A0A498HVU9_MALDO</name>
<evidence type="ECO:0000313" key="2">
    <source>
        <dbReference type="EMBL" id="RXH73023.1"/>
    </source>
</evidence>
<keyword evidence="1" id="KW-0812">Transmembrane</keyword>
<accession>A0A498HVU9</accession>
<reference evidence="2 3" key="1">
    <citation type="submission" date="2018-10" db="EMBL/GenBank/DDBJ databases">
        <title>A high-quality apple genome assembly.</title>
        <authorList>
            <person name="Hu J."/>
        </authorList>
    </citation>
    <scope>NUCLEOTIDE SEQUENCE [LARGE SCALE GENOMIC DNA]</scope>
    <source>
        <strain evidence="3">cv. HFTH1</strain>
        <tissue evidence="2">Young leaf</tissue>
    </source>
</reference>
<protein>
    <submittedName>
        <fullName evidence="2">Uncharacterized protein</fullName>
    </submittedName>
</protein>
<comment type="caution">
    <text evidence="2">The sequence shown here is derived from an EMBL/GenBank/DDBJ whole genome shotgun (WGS) entry which is preliminary data.</text>
</comment>
<dbReference type="Proteomes" id="UP000290289">
    <property type="component" value="Chromosome 15"/>
</dbReference>
<dbReference type="AlphaFoldDB" id="A0A498HVU9"/>
<evidence type="ECO:0000313" key="3">
    <source>
        <dbReference type="Proteomes" id="UP000290289"/>
    </source>
</evidence>
<sequence>MVFLWAKDIRVSCPLELASVSALALALASALASTSALALKFGVLHLHLLVGKLMTCTAMSMTGAVGKLVIILLLFMVFLWVKDIRVSCPLELELSHIDEGQSLLRVYMILGYFLYCQLILWWNLNFIMVSKQGCSRVKPNGHTRSMSPICCPCVCLKIRHTCGGLLRVVPH</sequence>
<feature type="transmembrane region" description="Helical" evidence="1">
    <location>
        <begin position="62"/>
        <end position="81"/>
    </location>
</feature>